<dbReference type="RefSeq" id="WP_261920628.1">
    <property type="nucleotide sequence ID" value="NZ_CP022011.1"/>
</dbReference>
<reference evidence="2" key="1">
    <citation type="submission" date="2017-06" db="EMBL/GenBank/DDBJ databases">
        <title>Genome sequencing of pathogenic and non-pathogenic strains within Bisgaard taxon 40.</title>
        <authorList>
            <person name="Ladner J.T."/>
            <person name="Lovett S.P."/>
            <person name="Koroleva G."/>
            <person name="Lorch J.M."/>
        </authorList>
    </citation>
    <scope>NUCLEOTIDE SEQUENCE</scope>
    <source>
        <strain evidence="2">27576-1-I1</strain>
    </source>
</reference>
<sequence>MNKNYLIILDESGKRITSLVVGIHADTLEALIEFAKQNYSDFSYIEADETLQNQLLDTQVVYQNGKVVKLEVDREVLKAEQQNAIRNQINALRDKKTAGGVYVQQIDKWIDTDDKAQRNLSNIKSSFDLFGEQEIYWTCADNDTIPINKQKLISMWAAIMSVIQQNHANAIKHKTAMLAAENPLEYDYSTGWTTTYDEFLEQEKAKLKAVENE</sequence>
<evidence type="ECO:0000313" key="2">
    <source>
        <dbReference type="EMBL" id="QDJ14848.1"/>
    </source>
</evidence>
<proteinExistence type="predicted"/>
<accession>A0A8E3MGP9</accession>
<dbReference type="InterPro" id="IPR025484">
    <property type="entry name" value="DUF4376"/>
</dbReference>
<gene>
    <name evidence="2" type="ORF">CEP48_05140</name>
</gene>
<evidence type="ECO:0000313" key="3">
    <source>
        <dbReference type="Proteomes" id="UP000955338"/>
    </source>
</evidence>
<name>A0A8E3MGP9_9PAST</name>
<evidence type="ECO:0000259" key="1">
    <source>
        <dbReference type="Pfam" id="PF14301"/>
    </source>
</evidence>
<organism evidence="2 3">
    <name type="scientific">Mergibacter septicus</name>
    <dbReference type="NCBI Taxonomy" id="221402"/>
    <lineage>
        <taxon>Bacteria</taxon>
        <taxon>Pseudomonadati</taxon>
        <taxon>Pseudomonadota</taxon>
        <taxon>Gammaproteobacteria</taxon>
        <taxon>Pasteurellales</taxon>
        <taxon>Pasteurellaceae</taxon>
        <taxon>Mergibacter</taxon>
    </lineage>
</organism>
<dbReference type="AlphaFoldDB" id="A0A8E3MGP9"/>
<feature type="domain" description="DUF4376" evidence="1">
    <location>
        <begin position="81"/>
        <end position="189"/>
    </location>
</feature>
<dbReference type="EMBL" id="CP022011">
    <property type="protein sequence ID" value="QDJ14848.1"/>
    <property type="molecule type" value="Genomic_DNA"/>
</dbReference>
<dbReference type="Pfam" id="PF14301">
    <property type="entry name" value="DUF4376"/>
    <property type="match status" value="1"/>
</dbReference>
<protein>
    <recommendedName>
        <fullName evidence="1">DUF4376 domain-containing protein</fullName>
    </recommendedName>
</protein>
<keyword evidence="3" id="KW-1185">Reference proteome</keyword>
<dbReference type="Proteomes" id="UP000955338">
    <property type="component" value="Chromosome"/>
</dbReference>